<feature type="compositionally biased region" description="Basic and acidic residues" evidence="3">
    <location>
        <begin position="1025"/>
        <end position="1038"/>
    </location>
</feature>
<feature type="coiled-coil region" evidence="2">
    <location>
        <begin position="13"/>
        <end position="47"/>
    </location>
</feature>
<reference evidence="5" key="1">
    <citation type="submission" date="2023-07" db="EMBL/GenBank/DDBJ databases">
        <title>Chromosome-level Genome Assembly of Striped Snakehead (Channa striata).</title>
        <authorList>
            <person name="Liu H."/>
        </authorList>
    </citation>
    <scope>NUCLEOTIDE SEQUENCE</scope>
    <source>
        <strain evidence="5">Gz</strain>
        <tissue evidence="5">Muscle</tissue>
    </source>
</reference>
<feature type="region of interest" description="Disordered" evidence="3">
    <location>
        <begin position="700"/>
        <end position="733"/>
    </location>
</feature>
<feature type="compositionally biased region" description="Basic and acidic residues" evidence="3">
    <location>
        <begin position="364"/>
        <end position="383"/>
    </location>
</feature>
<feature type="domain" description="Rootletin-like coiled-coil" evidence="4">
    <location>
        <begin position="70"/>
        <end position="244"/>
    </location>
</feature>
<name>A0AA88MNV1_CHASR</name>
<evidence type="ECO:0000259" key="4">
    <source>
        <dbReference type="Pfam" id="PF15035"/>
    </source>
</evidence>
<organism evidence="5 6">
    <name type="scientific">Channa striata</name>
    <name type="common">Snakehead murrel</name>
    <name type="synonym">Ophicephalus striatus</name>
    <dbReference type="NCBI Taxonomy" id="64152"/>
    <lineage>
        <taxon>Eukaryota</taxon>
        <taxon>Metazoa</taxon>
        <taxon>Chordata</taxon>
        <taxon>Craniata</taxon>
        <taxon>Vertebrata</taxon>
        <taxon>Euteleostomi</taxon>
        <taxon>Actinopterygii</taxon>
        <taxon>Neopterygii</taxon>
        <taxon>Teleostei</taxon>
        <taxon>Neoteleostei</taxon>
        <taxon>Acanthomorphata</taxon>
        <taxon>Anabantaria</taxon>
        <taxon>Anabantiformes</taxon>
        <taxon>Channoidei</taxon>
        <taxon>Channidae</taxon>
        <taxon>Channa</taxon>
    </lineage>
</organism>
<protein>
    <recommendedName>
        <fullName evidence="4">Rootletin-like coiled-coil domain-containing protein</fullName>
    </recommendedName>
</protein>
<dbReference type="Gene3D" id="1.10.287.1490">
    <property type="match status" value="1"/>
</dbReference>
<dbReference type="Proteomes" id="UP001187415">
    <property type="component" value="Unassembled WGS sequence"/>
</dbReference>
<feature type="region of interest" description="Disordered" evidence="3">
    <location>
        <begin position="1010"/>
        <end position="1038"/>
    </location>
</feature>
<feature type="coiled-coil region" evidence="2">
    <location>
        <begin position="87"/>
        <end position="185"/>
    </location>
</feature>
<feature type="coiled-coil region" evidence="2">
    <location>
        <begin position="1495"/>
        <end position="1550"/>
    </location>
</feature>
<keyword evidence="1 2" id="KW-0175">Coiled coil</keyword>
<dbReference type="EMBL" id="JAUPFM010000010">
    <property type="protein sequence ID" value="KAK2840475.1"/>
    <property type="molecule type" value="Genomic_DNA"/>
</dbReference>
<feature type="region of interest" description="Disordered" evidence="3">
    <location>
        <begin position="364"/>
        <end position="385"/>
    </location>
</feature>
<feature type="compositionally biased region" description="Basic and acidic residues" evidence="3">
    <location>
        <begin position="597"/>
        <end position="625"/>
    </location>
</feature>
<evidence type="ECO:0000256" key="3">
    <source>
        <dbReference type="SAM" id="MobiDB-lite"/>
    </source>
</evidence>
<feature type="region of interest" description="Disordered" evidence="3">
    <location>
        <begin position="591"/>
        <end position="625"/>
    </location>
</feature>
<proteinExistence type="predicted"/>
<accession>A0AA88MNV1</accession>
<evidence type="ECO:0000256" key="2">
    <source>
        <dbReference type="SAM" id="Coils"/>
    </source>
</evidence>
<comment type="caution">
    <text evidence="5">The sequence shown here is derived from an EMBL/GenBank/DDBJ whole genome shotgun (WGS) entry which is preliminary data.</text>
</comment>
<feature type="region of interest" description="Disordered" evidence="3">
    <location>
        <begin position="807"/>
        <end position="826"/>
    </location>
</feature>
<evidence type="ECO:0000313" key="6">
    <source>
        <dbReference type="Proteomes" id="UP001187415"/>
    </source>
</evidence>
<feature type="coiled-coil region" evidence="2">
    <location>
        <begin position="507"/>
        <end position="541"/>
    </location>
</feature>
<evidence type="ECO:0000256" key="1">
    <source>
        <dbReference type="ARBA" id="ARBA00023054"/>
    </source>
</evidence>
<dbReference type="InterPro" id="IPR055167">
    <property type="entry name" value="Rootletin-like_CC"/>
</dbReference>
<gene>
    <name evidence="5" type="ORF">Q5P01_014215</name>
</gene>
<keyword evidence="6" id="KW-1185">Reference proteome</keyword>
<evidence type="ECO:0000313" key="5">
    <source>
        <dbReference type="EMBL" id="KAK2840475.1"/>
    </source>
</evidence>
<feature type="region of interest" description="Disordered" evidence="3">
    <location>
        <begin position="1103"/>
        <end position="1131"/>
    </location>
</feature>
<dbReference type="PANTHER" id="PTHR23159:SF47">
    <property type="entry name" value="TRICHOHYALIN"/>
    <property type="match status" value="1"/>
</dbReference>
<dbReference type="PANTHER" id="PTHR23159">
    <property type="entry name" value="CENTROSOMAL PROTEIN 2"/>
    <property type="match status" value="1"/>
</dbReference>
<feature type="compositionally biased region" description="Basic and acidic residues" evidence="3">
    <location>
        <begin position="1111"/>
        <end position="1131"/>
    </location>
</feature>
<dbReference type="Pfam" id="PF15035">
    <property type="entry name" value="Rootletin"/>
    <property type="match status" value="1"/>
</dbReference>
<feature type="region of interest" description="Disordered" evidence="3">
    <location>
        <begin position="1303"/>
        <end position="1347"/>
    </location>
</feature>
<sequence length="1673" mass="197801">MEAELQTGWQQQKVGLKHQVHHLQEQLADCRAEMEELESRARALNDRLWQSVSPSLALSLQLEGEQRLWRRRVREGREREARQALIIHRLQNKVLEYSDRCQRLECELQDEVKQLLNTERRIRDEHSDSLESALIRLEEEQQRSVGLAETNTLLRDQLSQSEQANQALREDLQKLTADWTRAMEETESTWLKEKESQLGREGQHQTQLLSVWRSVVALRQHFHSVKTATDRDLWQLKAEFSRLSSSLRSSCESVSSSLRLNTRHLRPLSLSVLPPHLPSDLPVSSLSPPLTSTLALPRPISPLSEVPPVSTSTLGTFILGELEHKEEEEEEKMREVLDLKLVHDAEVSQLKERIAELSRMLEAELSQREEREQETERQRETERSLQSVSQAVVRLSRVLSSSSSRPLCISSERVLSLDLSSLLSVLSQTESTLQWNHEELQGKIISAAAGDEKSTLEFRAKQLEDDNQQLQMHTQLKLTHTQDLLNSVFLQTERDSRTQVQSLTSEVSSLQREVKPLNADYAELRAQKEAEAEAARQLIERNGETQRIIEEKETALMSMMEEREKDKSYQQEMSSQLASVCGKLKEVQEQLQQAGEEMMRRDRQQEEQQREGRRLQEENVTLQRHEDRLNDELQQLRSLSVSLHQQLSQQQKQLSESEVDRCLLQTHVHALQQAKETLHGEIDCLRGELERAITRTEDEKDMKERVKEGRETLQEKMEGLTEEAEELKRRRKQVEEQRREEREAWQREREALSEELGNRDGEVEALRRRIEGLREETEKSTREVANLNQEREAVRTANEEMKRLESKVKEMQEEKEEELKRVREEKRQLEDKLTEKEKKIYVQMEMLRSKEELQRKAEDELRKAKLEEGRLVDAERDQHLLVVERGRSIVQELEEEKEGLLVELRRKEKEMTALREEVERERNRAQEELRRREEEASILREAVQKNQREKEMVQEELEKMKEEVTTLRDEVQKEWREREDVQEELRRSQEELRRKEVEVTAVREEVQKIQRQNKDSQGEITTLKGELREQLRRSEEAQEELRRTKKELAAITLELQTEQIQKLARAEKEVTPFKEVDLERKEESETLQEKIKGLTEEVEELKRDRKKVTKQRREEREAWQREREALSEELGNRDGEVEALRRRIEGLTEERQREVETLRKEVTEKEAQVSDMVDRLQCVERERQRLEEDIKRTEVNLREEKVTQEEIRRDESMQRDREIEALCDRTERLERKEESRNKEEMKKEADCLREEAEEEVARWKAKVNDLEVEMNKLKTEISQLEEEKTRSETLQYKEEKRWNEEVERLRGEAQRAGEELEKLRSRVEEVESERDQEKSKNEKLQDEKEEAVRGLMGRLTAQEGEIEELRVSLSVAKEMCEEMKEEVAQREGCLERQMSAAKELEAEEAELQKRLRLVEQREEEGVKELQEAIVKLMQKEAREEALETLLRETRLLLEERRGGRRKRWQDLLPRQRAAGGSCRERESKEEIQREGGGLLVALQYRVAELELEQERLTKRNSLIKNQKEKLKKDRNNLRDTLRQVEEERLKLKLQLTDSSRCQVRNECQCENVLSSLAFCGQESAGTTEEEQLRSRVQELEDQVMQLCLSLAVERQQREEFIQQSSRNSQELLSVRRDLIDSLAAVTRHPIPSVLESETQRLDRSLREEELRMSLRHS</sequence>
<feature type="compositionally biased region" description="Basic and acidic residues" evidence="3">
    <location>
        <begin position="700"/>
        <end position="719"/>
    </location>
</feature>